<dbReference type="InterPro" id="IPR006539">
    <property type="entry name" value="P-type_ATPase_IV"/>
</dbReference>
<dbReference type="SUPFAM" id="SSF81665">
    <property type="entry name" value="Calcium ATPase, transmembrane domain M"/>
    <property type="match status" value="1"/>
</dbReference>
<comment type="subcellular location">
    <subcellularLocation>
        <location evidence="1">Endomembrane system</location>
        <topology evidence="1">Multi-pass membrane protein</topology>
    </subcellularLocation>
    <subcellularLocation>
        <location evidence="17">Membrane</location>
        <topology evidence="17">Multi-pass membrane protein</topology>
    </subcellularLocation>
</comment>
<feature type="binding site" evidence="15">
    <location>
        <position position="568"/>
    </location>
    <ligand>
        <name>ATP</name>
        <dbReference type="ChEBI" id="CHEBI:30616"/>
    </ligand>
</feature>
<dbReference type="OrthoDB" id="377733at2759"/>
<dbReference type="InterPro" id="IPR008250">
    <property type="entry name" value="ATPase_P-typ_transduc_dom_A_sf"/>
</dbReference>
<dbReference type="SFLD" id="SFLDS00003">
    <property type="entry name" value="Haloacid_Dehalogenase"/>
    <property type="match status" value="1"/>
</dbReference>
<dbReference type="SUPFAM" id="SSF81653">
    <property type="entry name" value="Calcium ATPase, transduction domain A"/>
    <property type="match status" value="1"/>
</dbReference>
<feature type="domain" description="P-type ATPase N-terminal" evidence="19">
    <location>
        <begin position="138"/>
        <end position="195"/>
    </location>
</feature>
<organism evidence="22">
    <name type="scientific">Absidia glauca</name>
    <name type="common">Pin mould</name>
    <dbReference type="NCBI Taxonomy" id="4829"/>
    <lineage>
        <taxon>Eukaryota</taxon>
        <taxon>Fungi</taxon>
        <taxon>Fungi incertae sedis</taxon>
        <taxon>Mucoromycota</taxon>
        <taxon>Mucoromycotina</taxon>
        <taxon>Mucoromycetes</taxon>
        <taxon>Mucorales</taxon>
        <taxon>Cunninghamellaceae</taxon>
        <taxon>Absidia</taxon>
    </lineage>
</organism>
<dbReference type="SFLD" id="SFLDF00027">
    <property type="entry name" value="p-type_atpase"/>
    <property type="match status" value="1"/>
</dbReference>
<evidence type="ECO:0000256" key="18">
    <source>
        <dbReference type="SAM" id="MobiDB-lite"/>
    </source>
</evidence>
<feature type="transmembrane region" description="Helical" evidence="17">
    <location>
        <begin position="1434"/>
        <end position="1459"/>
    </location>
</feature>
<feature type="compositionally biased region" description="Low complexity" evidence="18">
    <location>
        <begin position="80"/>
        <end position="102"/>
    </location>
</feature>
<feature type="region of interest" description="Disordered" evidence="18">
    <location>
        <begin position="760"/>
        <end position="841"/>
    </location>
</feature>
<feature type="compositionally biased region" description="Polar residues" evidence="18">
    <location>
        <begin position="1"/>
        <end position="12"/>
    </location>
</feature>
<comment type="similarity">
    <text evidence="2 17">Belongs to the cation transport ATPase (P-type) (TC 3.A.3) family. Type IV subfamily.</text>
</comment>
<feature type="transmembrane region" description="Helical" evidence="17">
    <location>
        <begin position="1342"/>
        <end position="1364"/>
    </location>
</feature>
<dbReference type="GO" id="GO:0005886">
    <property type="term" value="C:plasma membrane"/>
    <property type="evidence" value="ECO:0007669"/>
    <property type="project" value="TreeGrafter"/>
</dbReference>
<feature type="region of interest" description="Disordered" evidence="18">
    <location>
        <begin position="242"/>
        <end position="268"/>
    </location>
</feature>
<keyword evidence="9 17" id="KW-1278">Translocase</keyword>
<dbReference type="FunFam" id="3.40.50.1000:FF:000014">
    <property type="entry name" value="Phospholipid-transporting ATPase"/>
    <property type="match status" value="1"/>
</dbReference>
<dbReference type="Gene3D" id="2.70.150.10">
    <property type="entry name" value="Calcium-transporting ATPase, cytoplasmic transduction domain A"/>
    <property type="match status" value="2"/>
</dbReference>
<dbReference type="Pfam" id="PF13246">
    <property type="entry name" value="Cation_ATPase"/>
    <property type="match status" value="1"/>
</dbReference>
<protein>
    <recommendedName>
        <fullName evidence="17">Phospholipid-transporting ATPase</fullName>
        <ecNumber evidence="17">7.6.2.1</ecNumber>
    </recommendedName>
</protein>
<dbReference type="SUPFAM" id="SSF81660">
    <property type="entry name" value="Metal cation-transporting ATPase, ATP-binding domain N"/>
    <property type="match status" value="1"/>
</dbReference>
<evidence type="ECO:0000256" key="12">
    <source>
        <dbReference type="ARBA" id="ARBA00034036"/>
    </source>
</evidence>
<dbReference type="GO" id="GO:0016887">
    <property type="term" value="F:ATP hydrolysis activity"/>
    <property type="evidence" value="ECO:0007669"/>
    <property type="project" value="InterPro"/>
</dbReference>
<dbReference type="Gene3D" id="1.10.443.20">
    <property type="entry name" value="Centromere DNA-binding protein complex CBF3 subunit, domain 2"/>
    <property type="match status" value="1"/>
</dbReference>
<dbReference type="InterPro" id="IPR001757">
    <property type="entry name" value="P_typ_ATPase"/>
</dbReference>
<gene>
    <name evidence="22" type="primary">ABSGL_12908.1 scaffold 13518</name>
</gene>
<dbReference type="Gene3D" id="3.40.1110.10">
    <property type="entry name" value="Calcium-transporting ATPase, cytoplasmic domain N"/>
    <property type="match status" value="2"/>
</dbReference>
<reference evidence="22" key="1">
    <citation type="submission" date="2016-04" db="EMBL/GenBank/DDBJ databases">
        <authorList>
            <person name="Evans L.H."/>
            <person name="Alamgir A."/>
            <person name="Owens N."/>
            <person name="Weber N.D."/>
            <person name="Virtaneva K."/>
            <person name="Barbian K."/>
            <person name="Babar A."/>
            <person name="Rosenke K."/>
        </authorList>
    </citation>
    <scope>NUCLEOTIDE SEQUENCE [LARGE SCALE GENOMIC DNA]</scope>
    <source>
        <strain evidence="22">CBS 101.48</strain>
    </source>
</reference>
<feature type="region of interest" description="Disordered" evidence="18">
    <location>
        <begin position="1"/>
        <end position="130"/>
    </location>
</feature>
<feature type="active site" description="4-aspartylphosphate intermediate" evidence="14">
    <location>
        <position position="567"/>
    </location>
</feature>
<evidence type="ECO:0000256" key="4">
    <source>
        <dbReference type="ARBA" id="ARBA00022692"/>
    </source>
</evidence>
<feature type="binding site" evidence="16">
    <location>
        <position position="569"/>
    </location>
    <ligand>
        <name>Mg(2+)</name>
        <dbReference type="ChEBI" id="CHEBI:18420"/>
    </ligand>
</feature>
<feature type="binding site" evidence="15">
    <location>
        <position position="1206"/>
    </location>
    <ligand>
        <name>ATP</name>
        <dbReference type="ChEBI" id="CHEBI:30616"/>
    </ligand>
</feature>
<feature type="compositionally biased region" description="Basic and acidic residues" evidence="18">
    <location>
        <begin position="599"/>
        <end position="615"/>
    </location>
</feature>
<keyword evidence="4 17" id="KW-0812">Transmembrane</keyword>
<feature type="domain" description="P-type ATPase C-terminal" evidence="20">
    <location>
        <begin position="1229"/>
        <end position="1473"/>
    </location>
</feature>
<keyword evidence="6 15" id="KW-0547">Nucleotide-binding</keyword>
<evidence type="ECO:0000256" key="9">
    <source>
        <dbReference type="ARBA" id="ARBA00022967"/>
    </source>
</evidence>
<comment type="cofactor">
    <cofactor evidence="16">
        <name>Mg(2+)</name>
        <dbReference type="ChEBI" id="CHEBI:18420"/>
    </cofactor>
</comment>
<feature type="compositionally biased region" description="Pro residues" evidence="18">
    <location>
        <begin position="249"/>
        <end position="260"/>
    </location>
</feature>
<feature type="binding site" evidence="15">
    <location>
        <position position="1205"/>
    </location>
    <ligand>
        <name>ATP</name>
        <dbReference type="ChEBI" id="CHEBI:30616"/>
    </ligand>
</feature>
<dbReference type="NCBIfam" id="TIGR01494">
    <property type="entry name" value="ATPase_P-type"/>
    <property type="match status" value="1"/>
</dbReference>
<keyword evidence="7 15" id="KW-0067">ATP-binding</keyword>
<dbReference type="OMA" id="GFNTYYW"/>
<dbReference type="GO" id="GO:0003677">
    <property type="term" value="F:DNA binding"/>
    <property type="evidence" value="ECO:0007669"/>
    <property type="project" value="InterPro"/>
</dbReference>
<feature type="compositionally biased region" description="Low complexity" evidence="18">
    <location>
        <begin position="625"/>
        <end position="642"/>
    </location>
</feature>
<dbReference type="GO" id="GO:0045332">
    <property type="term" value="P:phospholipid translocation"/>
    <property type="evidence" value="ECO:0007669"/>
    <property type="project" value="TreeGrafter"/>
</dbReference>
<evidence type="ECO:0000256" key="5">
    <source>
        <dbReference type="ARBA" id="ARBA00022723"/>
    </source>
</evidence>
<evidence type="ECO:0000256" key="3">
    <source>
        <dbReference type="ARBA" id="ARBA00022448"/>
    </source>
</evidence>
<dbReference type="GO" id="GO:0000287">
    <property type="term" value="F:magnesium ion binding"/>
    <property type="evidence" value="ECO:0007669"/>
    <property type="project" value="UniProtKB-UniRule"/>
</dbReference>
<dbReference type="InParanoid" id="A0A168RR02"/>
<evidence type="ECO:0000256" key="15">
    <source>
        <dbReference type="PIRSR" id="PIRSR606539-2"/>
    </source>
</evidence>
<evidence type="ECO:0000256" key="8">
    <source>
        <dbReference type="ARBA" id="ARBA00022842"/>
    </source>
</evidence>
<feature type="binding site" evidence="16">
    <location>
        <position position="567"/>
    </location>
    <ligand>
        <name>Mg(2+)</name>
        <dbReference type="ChEBI" id="CHEBI:18420"/>
    </ligand>
</feature>
<evidence type="ECO:0000256" key="13">
    <source>
        <dbReference type="ARBA" id="ARBA00049128"/>
    </source>
</evidence>
<name>A0A168RR02_ABSGL</name>
<dbReference type="GO" id="GO:0140326">
    <property type="term" value="F:ATPase-coupled intramembrane lipid transporter activity"/>
    <property type="evidence" value="ECO:0007669"/>
    <property type="project" value="UniProtKB-EC"/>
</dbReference>
<feature type="binding site" evidence="15">
    <location>
        <position position="1182"/>
    </location>
    <ligand>
        <name>ATP</name>
        <dbReference type="ChEBI" id="CHEBI:30616"/>
    </ligand>
</feature>
<dbReference type="Gene3D" id="1.20.1110.10">
    <property type="entry name" value="Calcium-transporting ATPase, transmembrane domain"/>
    <property type="match status" value="1"/>
</dbReference>
<feature type="binding site" evidence="15">
    <location>
        <position position="915"/>
    </location>
    <ligand>
        <name>ATP</name>
        <dbReference type="ChEBI" id="CHEBI:30616"/>
    </ligand>
</feature>
<keyword evidence="10 17" id="KW-1133">Transmembrane helix</keyword>
<feature type="binding site" evidence="15">
    <location>
        <position position="1060"/>
    </location>
    <ligand>
        <name>ATP</name>
        <dbReference type="ChEBI" id="CHEBI:30616"/>
    </ligand>
</feature>
<accession>A0A168RR02</accession>
<dbReference type="Pfam" id="PF16212">
    <property type="entry name" value="PhoLip_ATPase_C"/>
    <property type="match status" value="1"/>
</dbReference>
<evidence type="ECO:0000256" key="7">
    <source>
        <dbReference type="ARBA" id="ARBA00022840"/>
    </source>
</evidence>
<feature type="compositionally biased region" description="Polar residues" evidence="18">
    <location>
        <begin position="70"/>
        <end position="79"/>
    </location>
</feature>
<sequence>MALMKSSGSHDGNTNTTTTTTSTNTSTAAAPNSNPTSNNSNNMTHQQDDSHLHQRSSFASKPSYERHGRSLSSGTSHHPTVTNSTATPTTTSLRRSTTTTTSIKQRQAPPGGRKVLFNLPPPSPPATKHNKAKLFGRQAKQGFVTNKIRTSKYTWWTFVPKNLFEQFRRAANMYFLAMAILQLLPYFGVKSPALTLLPICAVVFISGVKDGVEDYQRHKVDARYNGTPTHILLGYNNPNYDDTQLTPTTPAPTETPPPPSSSTTPEAATDSAAAITIMGDHNKKGYFGPALSKDVRVGDLLLLRNGESCPADCILLSSSDDENGICFVETKDLDGETNLKPRTAVPPLMHLQSGHDCLQHHFYVECNSPSSDLYSYEGTLVLLDKKGDNGAWQEVSKTPLSIDHLILRGHVIRNTPWALAVVVFTGTDTKIMLNSGETPSKRSQIEREMNSEVLIAFAVLIILCLVCAVMCGVLKYKDDRDGGTQLYSQQNESPAFAGFTNFWSSLIIFQNIIPISLYVSIEFVKTFQAFFIWCDLDMWDEATKSSCIPKSWNLSDDLGQIEYLFSDKTGTLTRNIMEFRECTVNGRRYGNNGFAPETEGARGARLRREQIEQHHQQTSTIPLMSNANDDPASAADSPSTTTHSEKMTAMTHLDPYATNSANHANAFDNNHNDSDDVSSNNQQRRLMILDDYKQALFRLFTPKYASTDPAWLSFVDPRMMHDLENSNDDEGHATALKEFFTLLAVCHTVVVERIDKDGKPMVIDESSDDNAADLDNATKKPQVLPSYSMASIENNAGTQADSDTDQGEGDKKKSKWKPKGTFGKTFKRRRHRRGDSLDAALSNDDTEGLAKLLERVDPTVEEQLDYKAESPDEAALVMAARNAGFAFTGRQGNRHLTVDILGQPYTFELLNVFAFTSTRKRMSVIVRRPAPWNDTVLYCKGADNVMFSLLDPTLDINKARMAQTQQDIDDYSSDGLRTLVLAYRTIDDRDPYFQQWQQKMKDASTAMDGRTDKINQLQDELEQRLILLGATAIEDKLQEGVPSCIEDLRRAGIKIWVLTGDKLETAINIGYASNLLDSSLKLWTVRGGGNGAGGEDDDGTDGGSVDKRLDYILTQLQKSGDTSKNDSTAQDHSANEGQHHALVIEGGALAQIYETEDSKAKLLQVALQCKSVVCCRVSPLQKALVVELVRRNQGAVTLAVGDGANDVSMIQAANVGVGIAGQEGVQASMAADYSIAQFRFLRKLLLVQGHWSYERISEMILNFFFKNIIWVFPALWYQIYSRFSGNLFYDYSFLQLYNLIFTVAPIVIMGATDQDITSSYLQEYPQVYSIGVQQKIYTKLRFWIYFADGIWQSLIVFYGFFFLYETDPNPNGYPETMLQLSTSVAISAIVLANMMPGFNTYYWTWWQFVFIGLELLVTFLWIVIYGAFPANAIYGMATMVFGGWSFWLTFFVVIVVAFLPRYTCTFIVQWWYPDIMHQVRHVEMYDKKQKRATAKDGDHRPWYSFGGAKRLNAQQPVLKKGQTLEKVRFFRTHFSCERDAQPNFKFDIELAVLFIYRLIPSKGDFLGPYAIFDTTPIGRFLWTFQSVHDRIQHTIVCFWAQEWFYSSHRESIGKALSSPGIRSNKKTPINCGSSARMAGNVCGNVDQIRGQGRWNNTTINGAYLTNLPRELVQSMSGFPTYGRFFYLARAALNPPTSLCKKLFPAIGE</sequence>
<dbReference type="InterPro" id="IPR038279">
    <property type="entry name" value="Ndc10_dom2_sf"/>
</dbReference>
<dbReference type="InterPro" id="IPR023214">
    <property type="entry name" value="HAD_sf"/>
</dbReference>
<dbReference type="EC" id="7.6.2.1" evidence="17"/>
<proteinExistence type="inferred from homology"/>
<feature type="domain" description="Ndc10" evidence="21">
    <location>
        <begin position="1607"/>
        <end position="1707"/>
    </location>
</feature>
<dbReference type="PANTHER" id="PTHR24092:SF180">
    <property type="entry name" value="PHOSPHOLIPID-TRANSPORTING ATPASE DNF1-RELATED"/>
    <property type="match status" value="1"/>
</dbReference>
<dbReference type="Proteomes" id="UP000078561">
    <property type="component" value="Unassembled WGS sequence"/>
</dbReference>
<dbReference type="InterPro" id="IPR023299">
    <property type="entry name" value="ATPase_P-typ_cyto_dom_N"/>
</dbReference>
<keyword evidence="8 16" id="KW-0460">Magnesium</keyword>
<comment type="catalytic activity">
    <reaction evidence="13">
        <text>a 1,2-diacyl-sn-glycero-3-phosphoethanolamine(out) + ATP + H2O = a 1,2-diacyl-sn-glycero-3-phosphoethanolamine(in) + ADP + phosphate + H(+)</text>
        <dbReference type="Rhea" id="RHEA:66132"/>
        <dbReference type="ChEBI" id="CHEBI:15377"/>
        <dbReference type="ChEBI" id="CHEBI:15378"/>
        <dbReference type="ChEBI" id="CHEBI:30616"/>
        <dbReference type="ChEBI" id="CHEBI:43474"/>
        <dbReference type="ChEBI" id="CHEBI:64612"/>
        <dbReference type="ChEBI" id="CHEBI:456216"/>
    </reaction>
    <physiologicalReaction direction="left-to-right" evidence="13">
        <dbReference type="Rhea" id="RHEA:66133"/>
    </physiologicalReaction>
</comment>
<dbReference type="InterPro" id="IPR032630">
    <property type="entry name" value="P_typ_ATPase_c"/>
</dbReference>
<evidence type="ECO:0000256" key="6">
    <source>
        <dbReference type="ARBA" id="ARBA00022741"/>
    </source>
</evidence>
<dbReference type="InterPro" id="IPR032631">
    <property type="entry name" value="P-type_ATPase_N"/>
</dbReference>
<feature type="compositionally biased region" description="Low complexity" evidence="18">
    <location>
        <begin position="659"/>
        <end position="669"/>
    </location>
</feature>
<feature type="transmembrane region" description="Helical" evidence="17">
    <location>
        <begin position="496"/>
        <end position="519"/>
    </location>
</feature>
<feature type="binding site" evidence="15">
    <location>
        <position position="977"/>
    </location>
    <ligand>
        <name>ATP</name>
        <dbReference type="ChEBI" id="CHEBI:30616"/>
    </ligand>
</feature>
<dbReference type="NCBIfam" id="TIGR01652">
    <property type="entry name" value="ATPase-Plipid"/>
    <property type="match status" value="2"/>
</dbReference>
<feature type="transmembrane region" description="Helical" evidence="17">
    <location>
        <begin position="1376"/>
        <end position="1396"/>
    </location>
</feature>
<feature type="binding site" evidence="15">
    <location>
        <position position="1061"/>
    </location>
    <ligand>
        <name>ATP</name>
        <dbReference type="ChEBI" id="CHEBI:30616"/>
    </ligand>
</feature>
<evidence type="ECO:0000259" key="21">
    <source>
        <dbReference type="Pfam" id="PF16787"/>
    </source>
</evidence>
<evidence type="ECO:0000256" key="16">
    <source>
        <dbReference type="PIRSR" id="PIRSR606539-3"/>
    </source>
</evidence>
<feature type="binding site" evidence="15">
    <location>
        <position position="1176"/>
    </location>
    <ligand>
        <name>ATP</name>
        <dbReference type="ChEBI" id="CHEBI:30616"/>
    </ligand>
</feature>
<keyword evidence="11 17" id="KW-0472">Membrane</keyword>
<feature type="binding site" evidence="15">
    <location>
        <position position="567"/>
    </location>
    <ligand>
        <name>ATP</name>
        <dbReference type="ChEBI" id="CHEBI:30616"/>
    </ligand>
</feature>
<feature type="transmembrane region" description="Helical" evidence="17">
    <location>
        <begin position="1408"/>
        <end position="1428"/>
    </location>
</feature>
<feature type="binding site" evidence="15">
    <location>
        <position position="1059"/>
    </location>
    <ligand>
        <name>ATP</name>
        <dbReference type="ChEBI" id="CHEBI:30616"/>
    </ligand>
</feature>
<feature type="transmembrane region" description="Helical" evidence="17">
    <location>
        <begin position="1291"/>
        <end position="1311"/>
    </location>
</feature>
<evidence type="ECO:0000256" key="14">
    <source>
        <dbReference type="PIRSR" id="PIRSR606539-1"/>
    </source>
</evidence>
<evidence type="ECO:0000259" key="19">
    <source>
        <dbReference type="Pfam" id="PF16209"/>
    </source>
</evidence>
<feature type="binding site" evidence="16">
    <location>
        <position position="1206"/>
    </location>
    <ligand>
        <name>Mg(2+)</name>
        <dbReference type="ChEBI" id="CHEBI:18420"/>
    </ligand>
</feature>
<dbReference type="InterPro" id="IPR018303">
    <property type="entry name" value="ATPase_P-typ_P_site"/>
</dbReference>
<dbReference type="PROSITE" id="PS00154">
    <property type="entry name" value="ATPASE_E1_E2"/>
    <property type="match status" value="1"/>
</dbReference>
<dbReference type="Pfam" id="PF16787">
    <property type="entry name" value="NDC10_II"/>
    <property type="match status" value="1"/>
</dbReference>
<dbReference type="InterPro" id="IPR036412">
    <property type="entry name" value="HAD-like_sf"/>
</dbReference>
<feature type="region of interest" description="Disordered" evidence="18">
    <location>
        <begin position="590"/>
        <end position="645"/>
    </location>
</feature>
<dbReference type="Gene3D" id="3.40.50.1000">
    <property type="entry name" value="HAD superfamily/HAD-like"/>
    <property type="match status" value="2"/>
</dbReference>
<feature type="transmembrane region" description="Helical" evidence="17">
    <location>
        <begin position="453"/>
        <end position="476"/>
    </location>
</feature>
<feature type="region of interest" description="Disordered" evidence="18">
    <location>
        <begin position="659"/>
        <end position="679"/>
    </location>
</feature>
<evidence type="ECO:0000256" key="10">
    <source>
        <dbReference type="ARBA" id="ARBA00022989"/>
    </source>
</evidence>
<dbReference type="Pfam" id="PF16209">
    <property type="entry name" value="PhoLip_ATPase_N"/>
    <property type="match status" value="1"/>
</dbReference>
<evidence type="ECO:0000256" key="17">
    <source>
        <dbReference type="RuleBase" id="RU362033"/>
    </source>
</evidence>
<evidence type="ECO:0000313" key="23">
    <source>
        <dbReference type="Proteomes" id="UP000078561"/>
    </source>
</evidence>
<keyword evidence="23" id="KW-1185">Reference proteome</keyword>
<dbReference type="InterPro" id="IPR031872">
    <property type="entry name" value="NDC10_II"/>
</dbReference>
<feature type="compositionally biased region" description="Low complexity" evidence="18">
    <location>
        <begin position="13"/>
        <end position="42"/>
    </location>
</feature>
<keyword evidence="3" id="KW-0813">Transport</keyword>
<comment type="catalytic activity">
    <reaction evidence="12 17">
        <text>ATP + H2O + phospholipidSide 1 = ADP + phosphate + phospholipidSide 2.</text>
        <dbReference type="EC" id="7.6.2.1"/>
    </reaction>
</comment>
<dbReference type="EMBL" id="LT554731">
    <property type="protein sequence ID" value="SAM07269.1"/>
    <property type="molecule type" value="Genomic_DNA"/>
</dbReference>
<keyword evidence="5 16" id="KW-0479">Metal-binding</keyword>
<dbReference type="SUPFAM" id="SSF56784">
    <property type="entry name" value="HAD-like"/>
    <property type="match status" value="1"/>
</dbReference>
<feature type="binding site" evidence="15">
    <location>
        <position position="873"/>
    </location>
    <ligand>
        <name>ATP</name>
        <dbReference type="ChEBI" id="CHEBI:30616"/>
    </ligand>
</feature>
<evidence type="ECO:0000256" key="11">
    <source>
        <dbReference type="ARBA" id="ARBA00023136"/>
    </source>
</evidence>
<dbReference type="PANTHER" id="PTHR24092">
    <property type="entry name" value="PROBABLE PHOSPHOLIPID-TRANSPORTING ATPASE"/>
    <property type="match status" value="1"/>
</dbReference>
<evidence type="ECO:0000256" key="1">
    <source>
        <dbReference type="ARBA" id="ARBA00004127"/>
    </source>
</evidence>
<evidence type="ECO:0000313" key="22">
    <source>
        <dbReference type="EMBL" id="SAM07269.1"/>
    </source>
</evidence>
<dbReference type="SFLD" id="SFLDG00002">
    <property type="entry name" value="C1.7:_P-type_atpase_like"/>
    <property type="match status" value="1"/>
</dbReference>
<dbReference type="GO" id="GO:0005524">
    <property type="term" value="F:ATP binding"/>
    <property type="evidence" value="ECO:0007669"/>
    <property type="project" value="UniProtKB-UniRule"/>
</dbReference>
<dbReference type="InterPro" id="IPR044492">
    <property type="entry name" value="P_typ_ATPase_HD_dom"/>
</dbReference>
<feature type="binding site" evidence="16">
    <location>
        <position position="1202"/>
    </location>
    <ligand>
        <name>Mg(2+)</name>
        <dbReference type="ChEBI" id="CHEBI:18420"/>
    </ligand>
</feature>
<feature type="binding site" evidence="15">
    <location>
        <position position="940"/>
    </location>
    <ligand>
        <name>ATP</name>
        <dbReference type="ChEBI" id="CHEBI:30616"/>
    </ligand>
</feature>
<dbReference type="InterPro" id="IPR023298">
    <property type="entry name" value="ATPase_P-typ_TM_dom_sf"/>
</dbReference>
<dbReference type="GO" id="GO:0012505">
    <property type="term" value="C:endomembrane system"/>
    <property type="evidence" value="ECO:0007669"/>
    <property type="project" value="UniProtKB-SubCell"/>
</dbReference>
<dbReference type="STRING" id="4829.A0A168RR02"/>
<evidence type="ECO:0000256" key="2">
    <source>
        <dbReference type="ARBA" id="ARBA00008109"/>
    </source>
</evidence>
<evidence type="ECO:0000259" key="20">
    <source>
        <dbReference type="Pfam" id="PF16212"/>
    </source>
</evidence>
<feature type="compositionally biased region" description="Polar residues" evidence="18">
    <location>
        <begin position="788"/>
        <end position="801"/>
    </location>
</feature>
<feature type="binding site" evidence="15">
    <location>
        <position position="569"/>
    </location>
    <ligand>
        <name>ATP</name>
        <dbReference type="ChEBI" id="CHEBI:30616"/>
    </ligand>
</feature>